<gene>
    <name evidence="14" type="ORF">ENQ87_02935</name>
</gene>
<keyword evidence="7 10" id="KW-0472">Membrane</keyword>
<protein>
    <submittedName>
        <fullName evidence="14">TonB-dependent receptor</fullName>
    </submittedName>
</protein>
<dbReference type="CDD" id="cd01347">
    <property type="entry name" value="ligand_gated_channel"/>
    <property type="match status" value="1"/>
</dbReference>
<keyword evidence="5" id="KW-0732">Signal</keyword>
<keyword evidence="8 14" id="KW-0675">Receptor</keyword>
<dbReference type="InterPro" id="IPR000531">
    <property type="entry name" value="Beta-barrel_TonB"/>
</dbReference>
<dbReference type="PANTHER" id="PTHR30069:SF29">
    <property type="entry name" value="HEMOGLOBIN AND HEMOGLOBIN-HAPTOGLOBIN-BINDING PROTEIN 1-RELATED"/>
    <property type="match status" value="1"/>
</dbReference>
<keyword evidence="6 11" id="KW-0798">TonB box</keyword>
<evidence type="ECO:0000313" key="14">
    <source>
        <dbReference type="EMBL" id="HEN41321.1"/>
    </source>
</evidence>
<keyword evidence="4 10" id="KW-0812">Transmembrane</keyword>
<keyword evidence="3 10" id="KW-1134">Transmembrane beta strand</keyword>
<dbReference type="GO" id="GO:0009279">
    <property type="term" value="C:cell outer membrane"/>
    <property type="evidence" value="ECO:0007669"/>
    <property type="project" value="UniProtKB-SubCell"/>
</dbReference>
<evidence type="ECO:0000256" key="11">
    <source>
        <dbReference type="RuleBase" id="RU003357"/>
    </source>
</evidence>
<dbReference type="GO" id="GO:0015344">
    <property type="term" value="F:siderophore uptake transmembrane transporter activity"/>
    <property type="evidence" value="ECO:0007669"/>
    <property type="project" value="TreeGrafter"/>
</dbReference>
<comment type="caution">
    <text evidence="14">The sequence shown here is derived from an EMBL/GenBank/DDBJ whole genome shotgun (WGS) entry which is preliminary data.</text>
</comment>
<organism evidence="14">
    <name type="scientific">Geobacter metallireducens</name>
    <dbReference type="NCBI Taxonomy" id="28232"/>
    <lineage>
        <taxon>Bacteria</taxon>
        <taxon>Pseudomonadati</taxon>
        <taxon>Thermodesulfobacteriota</taxon>
        <taxon>Desulfuromonadia</taxon>
        <taxon>Geobacterales</taxon>
        <taxon>Geobacteraceae</taxon>
        <taxon>Geobacter</taxon>
    </lineage>
</organism>
<dbReference type="PROSITE" id="PS52016">
    <property type="entry name" value="TONB_DEPENDENT_REC_3"/>
    <property type="match status" value="1"/>
</dbReference>
<dbReference type="Pfam" id="PF00593">
    <property type="entry name" value="TonB_dep_Rec_b-barrel"/>
    <property type="match status" value="1"/>
</dbReference>
<proteinExistence type="inferred from homology"/>
<evidence type="ECO:0000256" key="6">
    <source>
        <dbReference type="ARBA" id="ARBA00023077"/>
    </source>
</evidence>
<evidence type="ECO:0000256" key="1">
    <source>
        <dbReference type="ARBA" id="ARBA00004571"/>
    </source>
</evidence>
<reference evidence="14" key="1">
    <citation type="journal article" date="2020" name="mSystems">
        <title>Genome- and Community-Level Interaction Insights into Carbon Utilization and Element Cycling Functions of Hydrothermarchaeota in Hydrothermal Sediment.</title>
        <authorList>
            <person name="Zhou Z."/>
            <person name="Liu Y."/>
            <person name="Xu W."/>
            <person name="Pan J."/>
            <person name="Luo Z.H."/>
            <person name="Li M."/>
        </authorList>
    </citation>
    <scope>NUCLEOTIDE SEQUENCE [LARGE SCALE GENOMIC DNA]</scope>
    <source>
        <strain evidence="14">SpSt-349</strain>
    </source>
</reference>
<evidence type="ECO:0000256" key="2">
    <source>
        <dbReference type="ARBA" id="ARBA00022448"/>
    </source>
</evidence>
<dbReference type="Gene3D" id="2.170.130.10">
    <property type="entry name" value="TonB-dependent receptor, plug domain"/>
    <property type="match status" value="1"/>
</dbReference>
<dbReference type="EMBL" id="DSOV01000009">
    <property type="protein sequence ID" value="HEN41321.1"/>
    <property type="molecule type" value="Genomic_DNA"/>
</dbReference>
<dbReference type="InterPro" id="IPR036942">
    <property type="entry name" value="Beta-barrel_TonB_sf"/>
</dbReference>
<dbReference type="InterPro" id="IPR037066">
    <property type="entry name" value="Plug_dom_sf"/>
</dbReference>
<comment type="subcellular location">
    <subcellularLocation>
        <location evidence="1 10">Cell outer membrane</location>
        <topology evidence="1 10">Multi-pass membrane protein</topology>
    </subcellularLocation>
</comment>
<feature type="domain" description="TonB-dependent receptor-like beta-barrel" evidence="12">
    <location>
        <begin position="203"/>
        <end position="645"/>
    </location>
</feature>
<dbReference type="GO" id="GO:0044718">
    <property type="term" value="P:siderophore transmembrane transport"/>
    <property type="evidence" value="ECO:0007669"/>
    <property type="project" value="TreeGrafter"/>
</dbReference>
<dbReference type="PANTHER" id="PTHR30069">
    <property type="entry name" value="TONB-DEPENDENT OUTER MEMBRANE RECEPTOR"/>
    <property type="match status" value="1"/>
</dbReference>
<dbReference type="Pfam" id="PF07715">
    <property type="entry name" value="Plug"/>
    <property type="match status" value="1"/>
</dbReference>
<evidence type="ECO:0000256" key="3">
    <source>
        <dbReference type="ARBA" id="ARBA00022452"/>
    </source>
</evidence>
<name>A0A831XL89_GEOME</name>
<evidence type="ECO:0000256" key="4">
    <source>
        <dbReference type="ARBA" id="ARBA00022692"/>
    </source>
</evidence>
<accession>A0A831XL89</accession>
<evidence type="ECO:0000259" key="12">
    <source>
        <dbReference type="Pfam" id="PF00593"/>
    </source>
</evidence>
<dbReference type="Gene3D" id="2.40.170.20">
    <property type="entry name" value="TonB-dependent receptor, beta-barrel domain"/>
    <property type="match status" value="1"/>
</dbReference>
<evidence type="ECO:0000256" key="10">
    <source>
        <dbReference type="PROSITE-ProRule" id="PRU01360"/>
    </source>
</evidence>
<evidence type="ECO:0000256" key="5">
    <source>
        <dbReference type="ARBA" id="ARBA00022729"/>
    </source>
</evidence>
<evidence type="ECO:0000256" key="8">
    <source>
        <dbReference type="ARBA" id="ARBA00023170"/>
    </source>
</evidence>
<keyword evidence="9 10" id="KW-0998">Cell outer membrane</keyword>
<evidence type="ECO:0000259" key="13">
    <source>
        <dbReference type="Pfam" id="PF07715"/>
    </source>
</evidence>
<keyword evidence="2 10" id="KW-0813">Transport</keyword>
<sequence>MKLFSRWLLALTIGAAPFLGHPEASWGAEGGNPDLSELSIEELLNIQVTSVAKREQKLSDAAAAVFVVTREDIRRSGATSIPELLRMVPGLQVARLDANKWAVSARGFNDRFADKLLVLMDGRTVYTPLFSGVYWDVQDTMLEDIDRIEVIRGPGAALWGANAFNGVINIITKHAQETQGGLLSAGAGTEERGFGGVRHGGRIGDDTYYRVYARYFDRSGGVDAAGREGADDWSVLRGGFRFDSDLTARDTLTVQGDIYSGREGETYTVPLLVSPYSRTFDWHTDMAGGNVLCRWTRALSDTADLSLQLYYDRTEREMAVLGEDRDTIDVDFQNRFRYGSRQEIMWGFGYRFSHESIANTVTVSFTPNRRSDNLYSFFLQDDISLINETLRLVLGSRFEHNDFTGVEIQPNARLIWTPDYRQTVWAAVSRAVRTPSSAEQHFRNDLSTSPPGTAHPTLPVLFSGFGSEDYQSEEVTAYELGYRVAPAEHFSLDMAAFYNNFSRLRTLEFEALFPETSPPPPHLVLPGITSNKMHGETYGVEAAAEWLPLDWWRLKAAYSFLEMRMRLDSDSNSLFYLGFTQDTSPQHQGSLRSSMDLGMNVELDLWLRYVDQLPEFDIDRYVTFDARIAWKPTRNLEFSLTGRNLVDNQHLEFKSTILATTPTEVERSYYGKVTWRF</sequence>
<dbReference type="AlphaFoldDB" id="A0A831XL89"/>
<dbReference type="InterPro" id="IPR039426">
    <property type="entry name" value="TonB-dep_rcpt-like"/>
</dbReference>
<dbReference type="SUPFAM" id="SSF56935">
    <property type="entry name" value="Porins"/>
    <property type="match status" value="1"/>
</dbReference>
<dbReference type="InterPro" id="IPR012910">
    <property type="entry name" value="Plug_dom"/>
</dbReference>
<comment type="similarity">
    <text evidence="10 11">Belongs to the TonB-dependent receptor family.</text>
</comment>
<feature type="domain" description="TonB-dependent receptor plug" evidence="13">
    <location>
        <begin position="58"/>
        <end position="167"/>
    </location>
</feature>
<evidence type="ECO:0000256" key="9">
    <source>
        <dbReference type="ARBA" id="ARBA00023237"/>
    </source>
</evidence>
<evidence type="ECO:0000256" key="7">
    <source>
        <dbReference type="ARBA" id="ARBA00023136"/>
    </source>
</evidence>